<evidence type="ECO:0000256" key="7">
    <source>
        <dbReference type="ARBA" id="ARBA00023146"/>
    </source>
</evidence>
<dbReference type="Gene3D" id="3.40.50.620">
    <property type="entry name" value="HUPs"/>
    <property type="match status" value="1"/>
</dbReference>
<evidence type="ECO:0000256" key="6">
    <source>
        <dbReference type="ARBA" id="ARBA00022917"/>
    </source>
</evidence>
<evidence type="ECO:0000256" key="4">
    <source>
        <dbReference type="ARBA" id="ARBA00022741"/>
    </source>
</evidence>
<accession>A0ABR0M0V3</accession>
<sequence length="108" mass="12241">MDTFMDSSWYFFRFADPHNDQAPFSPEAAAASLPVDIYIGGVEHAILHLLYARFISKFLATTPLWPPNTAAEHRGEPFKRLITQGMVHGRTYSDPTTGRFLKPEEVDL</sequence>
<proteinExistence type="inferred from homology"/>
<keyword evidence="5" id="KW-0067">ATP-binding</keyword>
<evidence type="ECO:0000313" key="9">
    <source>
        <dbReference type="Proteomes" id="UP001357485"/>
    </source>
</evidence>
<evidence type="ECO:0000256" key="3">
    <source>
        <dbReference type="ARBA" id="ARBA00022598"/>
    </source>
</evidence>
<dbReference type="PANTHER" id="PTHR43740:SF2">
    <property type="entry name" value="LEUCINE--TRNA LIGASE, MITOCHONDRIAL"/>
    <property type="match status" value="1"/>
</dbReference>
<evidence type="ECO:0000256" key="5">
    <source>
        <dbReference type="ARBA" id="ARBA00022840"/>
    </source>
</evidence>
<dbReference type="InterPro" id="IPR014729">
    <property type="entry name" value="Rossmann-like_a/b/a_fold"/>
</dbReference>
<dbReference type="PANTHER" id="PTHR43740">
    <property type="entry name" value="LEUCYL-TRNA SYNTHETASE"/>
    <property type="match status" value="1"/>
</dbReference>
<comment type="caution">
    <text evidence="8">The sequence shown here is derived from an EMBL/GenBank/DDBJ whole genome shotgun (WGS) entry which is preliminary data.</text>
</comment>
<keyword evidence="7" id="KW-0030">Aminoacyl-tRNA synthetase</keyword>
<reference evidence="8 9" key="1">
    <citation type="submission" date="2023-08" db="EMBL/GenBank/DDBJ databases">
        <title>Black Yeasts Isolated from many extreme environments.</title>
        <authorList>
            <person name="Coleine C."/>
            <person name="Stajich J.E."/>
            <person name="Selbmann L."/>
        </authorList>
    </citation>
    <scope>NUCLEOTIDE SEQUENCE [LARGE SCALE GENOMIC DNA]</scope>
    <source>
        <strain evidence="8 9">CCFEE 536</strain>
    </source>
</reference>
<dbReference type="PRINTS" id="PR00985">
    <property type="entry name" value="TRNASYNTHLEU"/>
</dbReference>
<organism evidence="8 9">
    <name type="scientific">Cryomyces antarcticus</name>
    <dbReference type="NCBI Taxonomy" id="329879"/>
    <lineage>
        <taxon>Eukaryota</taxon>
        <taxon>Fungi</taxon>
        <taxon>Dikarya</taxon>
        <taxon>Ascomycota</taxon>
        <taxon>Pezizomycotina</taxon>
        <taxon>Dothideomycetes</taxon>
        <taxon>Dothideomycetes incertae sedis</taxon>
        <taxon>Cryomyces</taxon>
    </lineage>
</organism>
<dbReference type="SUPFAM" id="SSF52374">
    <property type="entry name" value="Nucleotidylyl transferase"/>
    <property type="match status" value="1"/>
</dbReference>
<name>A0ABR0M0V3_9PEZI</name>
<dbReference type="EC" id="6.1.1.4" evidence="2"/>
<comment type="similarity">
    <text evidence="1">Belongs to the class-I aminoacyl-tRNA synthetase family.</text>
</comment>
<dbReference type="EMBL" id="JAVRRA010003927">
    <property type="protein sequence ID" value="KAK5275926.1"/>
    <property type="molecule type" value="Genomic_DNA"/>
</dbReference>
<evidence type="ECO:0000256" key="2">
    <source>
        <dbReference type="ARBA" id="ARBA00013164"/>
    </source>
</evidence>
<protein>
    <recommendedName>
        <fullName evidence="2">leucine--tRNA ligase</fullName>
        <ecNumber evidence="2">6.1.1.4</ecNumber>
    </recommendedName>
</protein>
<evidence type="ECO:0000256" key="1">
    <source>
        <dbReference type="ARBA" id="ARBA00005594"/>
    </source>
</evidence>
<dbReference type="Proteomes" id="UP001357485">
    <property type="component" value="Unassembled WGS sequence"/>
</dbReference>
<feature type="non-terminal residue" evidence="8">
    <location>
        <position position="108"/>
    </location>
</feature>
<gene>
    <name evidence="8" type="primary">LEU5_4</name>
    <name evidence="8" type="ORF">LTR16_011978</name>
</gene>
<keyword evidence="6" id="KW-0648">Protein biosynthesis</keyword>
<dbReference type="InterPro" id="IPR002302">
    <property type="entry name" value="Leu-tRNA-ligase"/>
</dbReference>
<keyword evidence="9" id="KW-1185">Reference proteome</keyword>
<evidence type="ECO:0000313" key="8">
    <source>
        <dbReference type="EMBL" id="KAK5275926.1"/>
    </source>
</evidence>
<keyword evidence="4" id="KW-0547">Nucleotide-binding</keyword>
<keyword evidence="3 8" id="KW-0436">Ligase</keyword>
<dbReference type="GO" id="GO:0004823">
    <property type="term" value="F:leucine-tRNA ligase activity"/>
    <property type="evidence" value="ECO:0007669"/>
    <property type="project" value="UniProtKB-EC"/>
</dbReference>